<accession>A0ABP0AS82</accession>
<organism evidence="9 10">
    <name type="scientific">Sporothrix curviconia</name>
    <dbReference type="NCBI Taxonomy" id="1260050"/>
    <lineage>
        <taxon>Eukaryota</taxon>
        <taxon>Fungi</taxon>
        <taxon>Dikarya</taxon>
        <taxon>Ascomycota</taxon>
        <taxon>Pezizomycotina</taxon>
        <taxon>Sordariomycetes</taxon>
        <taxon>Sordariomycetidae</taxon>
        <taxon>Ophiostomatales</taxon>
        <taxon>Ophiostomataceae</taxon>
        <taxon>Sporothrix</taxon>
    </lineage>
</organism>
<protein>
    <recommendedName>
        <fullName evidence="6">4-hydroxy-3-methoxy-5-polyprenylbenzoate decarboxylase</fullName>
    </recommendedName>
</protein>
<gene>
    <name evidence="7 9" type="primary">COQ4</name>
    <name evidence="9" type="ORF">SCUCBS95973_000685</name>
</gene>
<evidence type="ECO:0000256" key="1">
    <source>
        <dbReference type="ARBA" id="ARBA00022688"/>
    </source>
</evidence>
<evidence type="ECO:0000256" key="3">
    <source>
        <dbReference type="ARBA" id="ARBA00023128"/>
    </source>
</evidence>
<feature type="binding site" evidence="7">
    <location>
        <position position="187"/>
    </location>
    <ligand>
        <name>Zn(2+)</name>
        <dbReference type="ChEBI" id="CHEBI:29105"/>
    </ligand>
</feature>
<dbReference type="Pfam" id="PF05019">
    <property type="entry name" value="Coq4"/>
    <property type="match status" value="1"/>
</dbReference>
<comment type="subcellular location">
    <subcellularLocation>
        <location evidence="7">Mitochondrion inner membrane</location>
        <topology evidence="7">Peripheral membrane protein</topology>
        <orientation evidence="7">Matrix side</orientation>
    </subcellularLocation>
</comment>
<dbReference type="Proteomes" id="UP001642405">
    <property type="component" value="Unassembled WGS sequence"/>
</dbReference>
<evidence type="ECO:0000256" key="8">
    <source>
        <dbReference type="SAM" id="MobiDB-lite"/>
    </source>
</evidence>
<evidence type="ECO:0000256" key="6">
    <source>
        <dbReference type="ARBA" id="ARBA00081568"/>
    </source>
</evidence>
<comment type="pathway">
    <text evidence="7">Cofactor biosynthesis; ubiquinone biosynthesis.</text>
</comment>
<proteinExistence type="inferred from homology"/>
<comment type="function">
    <text evidence="7">Lyase that catalyzes the C1-decarboxylation of 4-hydroxy-3-methoxy-5-(all-trans-polyprenyl)benzoic acid into 2-methoxy-6-(all-trans-polyprenyl)phenol during ubiquinone biosynthesis.</text>
</comment>
<feature type="compositionally biased region" description="Low complexity" evidence="8">
    <location>
        <begin position="277"/>
        <end position="292"/>
    </location>
</feature>
<evidence type="ECO:0000313" key="9">
    <source>
        <dbReference type="EMBL" id="CAK7210124.1"/>
    </source>
</evidence>
<keyword evidence="2 7" id="KW-0999">Mitochondrion inner membrane</keyword>
<sequence>MRPARLISSRQLAQLARPAVCVPAETPLHQHIRAFSVLNRPPPKYEGHVPLTLLEKGAMTLGSAIGAFIDPRRADLIATLGEVSAGPVAQRLRDTMLGDPVGRQILRDRPRITSESWPLDELLAMPKNTVGYVYGRFRQRYHMSPDVRDEVRYIDDVECAYVIQRYRECHDLYHAVLGLPPQYVEGEIALKAFEFVNTGLPMAALSLVAVARLKPAERQRFFSIFLPWALRSARRAKPIINVYWEKELMTDAAELRERLGLEKPPSLHKLRMKPKKATAAPTAAPTPAAAPTTPLPEQPTTA</sequence>
<dbReference type="EMBL" id="CAWUHB010000002">
    <property type="protein sequence ID" value="CAK7210124.1"/>
    <property type="molecule type" value="Genomic_DNA"/>
</dbReference>
<feature type="binding site" evidence="7">
    <location>
        <position position="174"/>
    </location>
    <ligand>
        <name>Zn(2+)</name>
        <dbReference type="ChEBI" id="CHEBI:29105"/>
    </ligand>
</feature>
<feature type="region of interest" description="Disordered" evidence="8">
    <location>
        <begin position="264"/>
        <end position="302"/>
    </location>
</feature>
<comment type="cofactor">
    <cofactor evidence="7">
        <name>Zn(2+)</name>
        <dbReference type="ChEBI" id="CHEBI:29105"/>
    </cofactor>
</comment>
<dbReference type="InterPro" id="IPR027540">
    <property type="entry name" value="Coq4_euk"/>
</dbReference>
<evidence type="ECO:0000256" key="7">
    <source>
        <dbReference type="HAMAP-Rule" id="MF_03111"/>
    </source>
</evidence>
<feature type="compositionally biased region" description="Pro residues" evidence="8">
    <location>
        <begin position="293"/>
        <end position="302"/>
    </location>
</feature>
<keyword evidence="1 7" id="KW-0831">Ubiquinone biosynthesis</keyword>
<keyword evidence="4 7" id="KW-0472">Membrane</keyword>
<keyword evidence="7" id="KW-0862">Zinc</keyword>
<comment type="similarity">
    <text evidence="7">Belongs to the COQ4 family.</text>
</comment>
<dbReference type="HAMAP" id="MF_03111">
    <property type="entry name" value="Coq4"/>
    <property type="match status" value="1"/>
</dbReference>
<comment type="caution">
    <text evidence="9">The sequence shown here is derived from an EMBL/GenBank/DDBJ whole genome shotgun (WGS) entry which is preliminary data.</text>
</comment>
<evidence type="ECO:0000256" key="5">
    <source>
        <dbReference type="ARBA" id="ARBA00023239"/>
    </source>
</evidence>
<evidence type="ECO:0000313" key="10">
    <source>
        <dbReference type="Proteomes" id="UP001642405"/>
    </source>
</evidence>
<keyword evidence="9" id="KW-0830">Ubiquinone</keyword>
<comment type="catalytic activity">
    <reaction evidence="7">
        <text>a 4-hydroxy-3-methoxy-5-(all-trans-polyprenyl)benzoate + H(+) = a 2-methoxy-6-(all-trans-polyprenyl)phenol + CO2</text>
        <dbReference type="Rhea" id="RHEA:81179"/>
        <dbReference type="Rhea" id="RHEA-COMP:9551"/>
        <dbReference type="Rhea" id="RHEA-COMP:10931"/>
        <dbReference type="ChEBI" id="CHEBI:15378"/>
        <dbReference type="ChEBI" id="CHEBI:16526"/>
        <dbReference type="ChEBI" id="CHEBI:62731"/>
        <dbReference type="ChEBI" id="CHEBI:84443"/>
        <dbReference type="EC" id="4.1.1.130"/>
    </reaction>
</comment>
<comment type="subunit">
    <text evidence="7">Component of a multi-subunit COQ enzyme complex, composed of at least COQ3, COQ4, COQ5, COQ6, COQ7 and COQ9.</text>
</comment>
<evidence type="ECO:0000256" key="2">
    <source>
        <dbReference type="ARBA" id="ARBA00022792"/>
    </source>
</evidence>
<keyword evidence="7" id="KW-0479">Metal-binding</keyword>
<dbReference type="PANTHER" id="PTHR12922:SF7">
    <property type="entry name" value="UBIQUINONE BIOSYNTHESIS PROTEIN COQ4 HOMOLOG, MITOCHONDRIAL"/>
    <property type="match status" value="1"/>
</dbReference>
<keyword evidence="3 7" id="KW-0496">Mitochondrion</keyword>
<evidence type="ECO:0000256" key="4">
    <source>
        <dbReference type="ARBA" id="ARBA00023136"/>
    </source>
</evidence>
<dbReference type="InterPro" id="IPR007715">
    <property type="entry name" value="Coq4"/>
</dbReference>
<feature type="binding site" evidence="7">
    <location>
        <position position="171"/>
    </location>
    <ligand>
        <name>Zn(2+)</name>
        <dbReference type="ChEBI" id="CHEBI:29105"/>
    </ligand>
</feature>
<feature type="compositionally biased region" description="Basic residues" evidence="8">
    <location>
        <begin position="266"/>
        <end position="276"/>
    </location>
</feature>
<feature type="binding site" evidence="7">
    <location>
        <position position="170"/>
    </location>
    <ligand>
        <name>Zn(2+)</name>
        <dbReference type="ChEBI" id="CHEBI:29105"/>
    </ligand>
</feature>
<keyword evidence="5 7" id="KW-0456">Lyase</keyword>
<dbReference type="PANTHER" id="PTHR12922">
    <property type="entry name" value="UBIQUINONE BIOSYNTHESIS PROTEIN"/>
    <property type="match status" value="1"/>
</dbReference>
<keyword evidence="10" id="KW-1185">Reference proteome</keyword>
<reference evidence="9 10" key="1">
    <citation type="submission" date="2024-01" db="EMBL/GenBank/DDBJ databases">
        <authorList>
            <person name="Allen C."/>
            <person name="Tagirdzhanova G."/>
        </authorList>
    </citation>
    <scope>NUCLEOTIDE SEQUENCE [LARGE SCALE GENOMIC DNA]</scope>
</reference>
<name>A0ABP0AS82_9PEZI</name>